<feature type="transmembrane region" description="Helical" evidence="1">
    <location>
        <begin position="28"/>
        <end position="46"/>
    </location>
</feature>
<keyword evidence="3" id="KW-1185">Reference proteome</keyword>
<keyword evidence="1" id="KW-1133">Transmembrane helix</keyword>
<evidence type="ECO:0008006" key="4">
    <source>
        <dbReference type="Google" id="ProtNLM"/>
    </source>
</evidence>
<sequence length="166" mass="18639">MINKRSHPDTSDGAPHRQWNELLQEMRVMQTGVQILAAFLVVLPFQARFEMLSHNDEIVYIILLVAATLLILLLITPVAVHRYFFGQRLKEQTVALGHIVLKIVGLGVGLLVSGCVWFVLQVLFGWQTSAWIGGPLIVVTLFLLLALPRILIPNHAKDREQQTADD</sequence>
<dbReference type="InterPro" id="IPR046291">
    <property type="entry name" value="DUF6328"/>
</dbReference>
<evidence type="ECO:0000313" key="3">
    <source>
        <dbReference type="Proteomes" id="UP000606115"/>
    </source>
</evidence>
<feature type="transmembrane region" description="Helical" evidence="1">
    <location>
        <begin position="58"/>
        <end position="80"/>
    </location>
</feature>
<evidence type="ECO:0000313" key="2">
    <source>
        <dbReference type="EMBL" id="GGJ47270.1"/>
    </source>
</evidence>
<dbReference type="Proteomes" id="UP000606115">
    <property type="component" value="Unassembled WGS sequence"/>
</dbReference>
<feature type="transmembrane region" description="Helical" evidence="1">
    <location>
        <begin position="100"/>
        <end position="124"/>
    </location>
</feature>
<reference evidence="3" key="1">
    <citation type="journal article" date="2019" name="Int. J. Syst. Evol. Microbiol.">
        <title>The Global Catalogue of Microorganisms (GCM) 10K type strain sequencing project: providing services to taxonomists for standard genome sequencing and annotation.</title>
        <authorList>
            <consortium name="The Broad Institute Genomics Platform"/>
            <consortium name="The Broad Institute Genome Sequencing Center for Infectious Disease"/>
            <person name="Wu L."/>
            <person name="Ma J."/>
        </authorList>
    </citation>
    <scope>NUCLEOTIDE SEQUENCE [LARGE SCALE GENOMIC DNA]</scope>
    <source>
        <strain evidence="3">CGMCC 1.3685</strain>
    </source>
</reference>
<protein>
    <recommendedName>
        <fullName evidence="4">Sodium:proton antiporter</fullName>
    </recommendedName>
</protein>
<organism evidence="2 3">
    <name type="scientific">Glutamicibacter ardleyensis</name>
    <dbReference type="NCBI Taxonomy" id="225894"/>
    <lineage>
        <taxon>Bacteria</taxon>
        <taxon>Bacillati</taxon>
        <taxon>Actinomycetota</taxon>
        <taxon>Actinomycetes</taxon>
        <taxon>Micrococcales</taxon>
        <taxon>Micrococcaceae</taxon>
        <taxon>Glutamicibacter</taxon>
    </lineage>
</organism>
<proteinExistence type="predicted"/>
<dbReference type="RefSeq" id="WP_096254908.1">
    <property type="nucleotide sequence ID" value="NZ_BMKX01000001.1"/>
</dbReference>
<comment type="caution">
    <text evidence="2">The sequence shown here is derived from an EMBL/GenBank/DDBJ whole genome shotgun (WGS) entry which is preliminary data.</text>
</comment>
<dbReference type="Pfam" id="PF19853">
    <property type="entry name" value="DUF6328"/>
    <property type="match status" value="1"/>
</dbReference>
<keyword evidence="1" id="KW-0472">Membrane</keyword>
<evidence type="ECO:0000256" key="1">
    <source>
        <dbReference type="SAM" id="Phobius"/>
    </source>
</evidence>
<dbReference type="EMBL" id="BMKX01000001">
    <property type="protein sequence ID" value="GGJ47270.1"/>
    <property type="molecule type" value="Genomic_DNA"/>
</dbReference>
<accession>A0ABQ2D6L3</accession>
<gene>
    <name evidence="2" type="ORF">GCM10007173_02290</name>
</gene>
<keyword evidence="1" id="KW-0812">Transmembrane</keyword>
<feature type="transmembrane region" description="Helical" evidence="1">
    <location>
        <begin position="130"/>
        <end position="152"/>
    </location>
</feature>
<dbReference type="GeneID" id="303302646"/>
<name>A0ABQ2D6L3_9MICC</name>